<organism evidence="16 17">
    <name type="scientific">Penicillium capsulatum</name>
    <dbReference type="NCBI Taxonomy" id="69766"/>
    <lineage>
        <taxon>Eukaryota</taxon>
        <taxon>Fungi</taxon>
        <taxon>Dikarya</taxon>
        <taxon>Ascomycota</taxon>
        <taxon>Pezizomycotina</taxon>
        <taxon>Eurotiomycetes</taxon>
        <taxon>Eurotiomycetidae</taxon>
        <taxon>Eurotiales</taxon>
        <taxon>Aspergillaceae</taxon>
        <taxon>Penicillium</taxon>
    </lineage>
</organism>
<dbReference type="InterPro" id="IPR050732">
    <property type="entry name" value="Beta-glucan_modifiers"/>
</dbReference>
<comment type="subcellular location">
    <subcellularLocation>
        <location evidence="2">Secreted</location>
        <location evidence="2">Cell wall</location>
    </subcellularLocation>
</comment>
<keyword evidence="6" id="KW-0964">Secreted</keyword>
<dbReference type="GO" id="GO:0042973">
    <property type="term" value="F:glucan endo-1,3-beta-D-glucosidase activity"/>
    <property type="evidence" value="ECO:0007669"/>
    <property type="project" value="TreeGrafter"/>
</dbReference>
<sequence>MKGSIFAAAAIVGSALADGNMHRRHEGIHNRRAVAGSSSSAGIGSSSIVGSSIISPSSTPGLSDESCSCITKVITYYGEPTVVPIAPAPATSESTSTLTSTVHSTSTATRTVTVTPSIQPTPSAAPSPSTPSAPAGESPAESPASSPAVNLPTPGVTSFSKTGTYTLPATTLTVTDSTTVCGAATTDLPAGSHTIGQVTTVVETATTVTCPYATVKTSGTVTTSTIEMTTYTCPSAGTYTVVPGTPTSVPTSTMIVYPTPTPSPRPETTITATRTDYTYVCPYSDGLSSTSAPVVPTSAPVVPATTTAAAPATSSSESSKPSTTADLSGGHQMGMTFSPYTDSGDCMSKDEVSKNLKIIKNKGFNLVRVYSTNCNSLEYIGEACKELGLNMIIGIFIETTVDDARPQKKDIISWAQWDMVKLIVVGNEAISDGKTNAGELAGFIDECKKEFKNAGYNGQVTTTEPINIWQQSSGQLCGSVDIIGANIHPFFNSDTTAEKAGEFALAEWKELKNMCNGEKDVLNLETGWPSAGNANGKAIPGISQQKTAIEGIVKSIGHKSIFFSYANDSWKKAGVHDVEKYWGCADVF</sequence>
<comment type="similarity">
    <text evidence="3">Belongs to the glycosyl hydrolase 17 family.</text>
</comment>
<evidence type="ECO:0000256" key="2">
    <source>
        <dbReference type="ARBA" id="ARBA00004191"/>
    </source>
</evidence>
<dbReference type="AlphaFoldDB" id="A0A9W9LZU6"/>
<dbReference type="PANTHER" id="PTHR16631:SF24">
    <property type="entry name" value="FAMILY 17 GLUCOSIDASE SCW11-RELATED"/>
    <property type="match status" value="1"/>
</dbReference>
<keyword evidence="8" id="KW-0378">Hydrolase</keyword>
<gene>
    <name evidence="16" type="ORF">N7492_001391</name>
</gene>
<dbReference type="EMBL" id="JAPQKO010000001">
    <property type="protein sequence ID" value="KAJ5183775.1"/>
    <property type="molecule type" value="Genomic_DNA"/>
</dbReference>
<feature type="region of interest" description="Disordered" evidence="15">
    <location>
        <begin position="306"/>
        <end position="332"/>
    </location>
</feature>
<evidence type="ECO:0000313" key="16">
    <source>
        <dbReference type="EMBL" id="KAJ5183775.1"/>
    </source>
</evidence>
<evidence type="ECO:0000256" key="3">
    <source>
        <dbReference type="ARBA" id="ARBA00008773"/>
    </source>
</evidence>
<dbReference type="Proteomes" id="UP001146351">
    <property type="component" value="Unassembled WGS sequence"/>
</dbReference>
<dbReference type="GO" id="GO:0071555">
    <property type="term" value="P:cell wall organization"/>
    <property type="evidence" value="ECO:0007669"/>
    <property type="project" value="TreeGrafter"/>
</dbReference>
<protein>
    <recommendedName>
        <fullName evidence="11">Probable beta-glucosidase btgE</fullName>
        <ecNumber evidence="4">3.2.1.21</ecNumber>
    </recommendedName>
    <alternativeName>
        <fullName evidence="12">Beta-D-glucoside glucohydrolase btgE</fullName>
    </alternativeName>
    <alternativeName>
        <fullName evidence="14">Cellobiase btgE</fullName>
    </alternativeName>
    <alternativeName>
        <fullName evidence="13">Gentiobiase btgE</fullName>
    </alternativeName>
</protein>
<keyword evidence="9" id="KW-0326">Glycosidase</keyword>
<comment type="caution">
    <text evidence="16">The sequence shown here is derived from an EMBL/GenBank/DDBJ whole genome shotgun (WGS) entry which is preliminary data.</text>
</comment>
<dbReference type="Gene3D" id="3.20.20.80">
    <property type="entry name" value="Glycosidases"/>
    <property type="match status" value="2"/>
</dbReference>
<keyword evidence="7" id="KW-0732">Signal</keyword>
<feature type="compositionally biased region" description="Low complexity" evidence="15">
    <location>
        <begin position="88"/>
        <end position="122"/>
    </location>
</feature>
<evidence type="ECO:0000256" key="1">
    <source>
        <dbReference type="ARBA" id="ARBA00000448"/>
    </source>
</evidence>
<dbReference type="SUPFAM" id="SSF51445">
    <property type="entry name" value="(Trans)glycosidases"/>
    <property type="match status" value="1"/>
</dbReference>
<dbReference type="GO" id="GO:0005576">
    <property type="term" value="C:extracellular region"/>
    <property type="evidence" value="ECO:0007669"/>
    <property type="project" value="TreeGrafter"/>
</dbReference>
<evidence type="ECO:0000256" key="7">
    <source>
        <dbReference type="ARBA" id="ARBA00022729"/>
    </source>
</evidence>
<evidence type="ECO:0000256" key="5">
    <source>
        <dbReference type="ARBA" id="ARBA00022512"/>
    </source>
</evidence>
<evidence type="ECO:0000256" key="10">
    <source>
        <dbReference type="ARBA" id="ARBA00024983"/>
    </source>
</evidence>
<evidence type="ECO:0000256" key="12">
    <source>
        <dbReference type="ARBA" id="ARBA00041495"/>
    </source>
</evidence>
<feature type="compositionally biased region" description="Low complexity" evidence="15">
    <location>
        <begin position="306"/>
        <end position="325"/>
    </location>
</feature>
<evidence type="ECO:0000256" key="14">
    <source>
        <dbReference type="ARBA" id="ARBA00042762"/>
    </source>
</evidence>
<evidence type="ECO:0000256" key="8">
    <source>
        <dbReference type="ARBA" id="ARBA00022801"/>
    </source>
</evidence>
<keyword evidence="17" id="KW-1185">Reference proteome</keyword>
<comment type="catalytic activity">
    <reaction evidence="1">
        <text>Hydrolysis of terminal, non-reducing beta-D-glucosyl residues with release of beta-D-glucose.</text>
        <dbReference type="EC" id="3.2.1.21"/>
    </reaction>
</comment>
<dbReference type="EC" id="3.2.1.21" evidence="4"/>
<evidence type="ECO:0000313" key="17">
    <source>
        <dbReference type="Proteomes" id="UP001146351"/>
    </source>
</evidence>
<evidence type="ECO:0000256" key="6">
    <source>
        <dbReference type="ARBA" id="ARBA00022525"/>
    </source>
</evidence>
<reference evidence="16" key="1">
    <citation type="submission" date="2022-11" db="EMBL/GenBank/DDBJ databases">
        <authorList>
            <person name="Petersen C."/>
        </authorList>
    </citation>
    <scope>NUCLEOTIDE SEQUENCE</scope>
    <source>
        <strain evidence="16">IBT 21917</strain>
    </source>
</reference>
<comment type="function">
    <text evidence="10">Beta-glucosidases are one of a number of cellulolytic enzymes involved in the degradation of cellulosic biomass. Catalyzes the last step releasing glucose from the inhibitory cellobiose.</text>
</comment>
<dbReference type="GO" id="GO:0009277">
    <property type="term" value="C:fungal-type cell wall"/>
    <property type="evidence" value="ECO:0007669"/>
    <property type="project" value="TreeGrafter"/>
</dbReference>
<dbReference type="GO" id="GO:0009986">
    <property type="term" value="C:cell surface"/>
    <property type="evidence" value="ECO:0007669"/>
    <property type="project" value="TreeGrafter"/>
</dbReference>
<reference evidence="16" key="2">
    <citation type="journal article" date="2023" name="IMA Fungus">
        <title>Comparative genomic study of the Penicillium genus elucidates a diverse pangenome and 15 lateral gene transfer events.</title>
        <authorList>
            <person name="Petersen C."/>
            <person name="Sorensen T."/>
            <person name="Nielsen M.R."/>
            <person name="Sondergaard T.E."/>
            <person name="Sorensen J.L."/>
            <person name="Fitzpatrick D.A."/>
            <person name="Frisvad J.C."/>
            <person name="Nielsen K.L."/>
        </authorList>
    </citation>
    <scope>NUCLEOTIDE SEQUENCE</scope>
    <source>
        <strain evidence="16">IBT 21917</strain>
    </source>
</reference>
<evidence type="ECO:0000256" key="4">
    <source>
        <dbReference type="ARBA" id="ARBA00012744"/>
    </source>
</evidence>
<proteinExistence type="inferred from homology"/>
<dbReference type="InterPro" id="IPR017853">
    <property type="entry name" value="GH"/>
</dbReference>
<feature type="compositionally biased region" description="Low complexity" evidence="15">
    <location>
        <begin position="132"/>
        <end position="148"/>
    </location>
</feature>
<keyword evidence="5" id="KW-0134">Cell wall</keyword>
<evidence type="ECO:0000256" key="9">
    <source>
        <dbReference type="ARBA" id="ARBA00023295"/>
    </source>
</evidence>
<dbReference type="PANTHER" id="PTHR16631">
    <property type="entry name" value="GLUCAN 1,3-BETA-GLUCOSIDASE"/>
    <property type="match status" value="1"/>
</dbReference>
<dbReference type="OrthoDB" id="4082933at2759"/>
<evidence type="ECO:0000256" key="13">
    <source>
        <dbReference type="ARBA" id="ARBA00041516"/>
    </source>
</evidence>
<evidence type="ECO:0000256" key="11">
    <source>
        <dbReference type="ARBA" id="ARBA00039284"/>
    </source>
</evidence>
<accession>A0A9W9LZU6</accession>
<feature type="region of interest" description="Disordered" evidence="15">
    <location>
        <begin position="88"/>
        <end position="161"/>
    </location>
</feature>
<name>A0A9W9LZU6_9EURO</name>
<evidence type="ECO:0000256" key="15">
    <source>
        <dbReference type="SAM" id="MobiDB-lite"/>
    </source>
</evidence>